<dbReference type="GO" id="GO:0055085">
    <property type="term" value="P:transmembrane transport"/>
    <property type="evidence" value="ECO:0007669"/>
    <property type="project" value="UniProtKB-ARBA"/>
</dbReference>
<dbReference type="InterPro" id="IPR003439">
    <property type="entry name" value="ABC_transporter-like_ATP-bd"/>
</dbReference>
<dbReference type="RefSeq" id="WP_088984256.1">
    <property type="nucleotide sequence ID" value="NZ_LT607413.1"/>
</dbReference>
<keyword evidence="7" id="KW-1185">Reference proteome</keyword>
<evidence type="ECO:0000313" key="6">
    <source>
        <dbReference type="EMBL" id="SCF35134.1"/>
    </source>
</evidence>
<evidence type="ECO:0000256" key="1">
    <source>
        <dbReference type="ARBA" id="ARBA00005417"/>
    </source>
</evidence>
<sequence length="341" mass="37179">MSTPETRLEVRQLRVVYPGGRRGLLHRAPQIGAVENLDLTVTTGRTLGLVGESGCGKSSLARTIVGLRRPSGGEIWYGGERIDTADTTRRRRLTRDIQMVYQDPYSSLNPRKTVGFIVSEGWRAHRGLLPRERWAARTADLLARVGLAAELADRYPHQLSGGQRQRVGIARALALSPRIVVCDEPVSALDVSVQAQTLNLLADLRDDLGLGYLFIAHDLSVVRHVSDDVAVMYLGRIVETGPAATVYDEPAHPYTRALISAAPVPRPWAGPPTERIVLRGEVPSPAAPPSGCRFRTRCPLAQPYCAEAVPELRTVAGRQVACHFAEASLAGRTDVEPEPSR</sequence>
<dbReference type="PROSITE" id="PS50893">
    <property type="entry name" value="ABC_TRANSPORTER_2"/>
    <property type="match status" value="1"/>
</dbReference>
<dbReference type="GO" id="GO:0005524">
    <property type="term" value="F:ATP binding"/>
    <property type="evidence" value="ECO:0007669"/>
    <property type="project" value="UniProtKB-KW"/>
</dbReference>
<keyword evidence="4 6" id="KW-0067">ATP-binding</keyword>
<comment type="similarity">
    <text evidence="1">Belongs to the ABC transporter superfamily.</text>
</comment>
<dbReference type="SMART" id="SM00382">
    <property type="entry name" value="AAA"/>
    <property type="match status" value="1"/>
</dbReference>
<evidence type="ECO:0000256" key="2">
    <source>
        <dbReference type="ARBA" id="ARBA00022448"/>
    </source>
</evidence>
<name>A0A1C4ZQQ8_MICEC</name>
<proteinExistence type="inferred from homology"/>
<evidence type="ECO:0000313" key="7">
    <source>
        <dbReference type="Proteomes" id="UP000198253"/>
    </source>
</evidence>
<dbReference type="PROSITE" id="PS00211">
    <property type="entry name" value="ABC_TRANSPORTER_1"/>
    <property type="match status" value="1"/>
</dbReference>
<evidence type="ECO:0000256" key="3">
    <source>
        <dbReference type="ARBA" id="ARBA00022741"/>
    </source>
</evidence>
<evidence type="ECO:0000256" key="4">
    <source>
        <dbReference type="ARBA" id="ARBA00022840"/>
    </source>
</evidence>
<dbReference type="InterPro" id="IPR027417">
    <property type="entry name" value="P-loop_NTPase"/>
</dbReference>
<dbReference type="InterPro" id="IPR013563">
    <property type="entry name" value="Oligopep_ABC_C"/>
</dbReference>
<reference evidence="7" key="1">
    <citation type="submission" date="2016-06" db="EMBL/GenBank/DDBJ databases">
        <authorList>
            <person name="Varghese N."/>
            <person name="Submissions Spin"/>
        </authorList>
    </citation>
    <scope>NUCLEOTIDE SEQUENCE [LARGE SCALE GENOMIC DNA]</scope>
    <source>
        <strain evidence="7">DSM 43816</strain>
    </source>
</reference>
<dbReference type="Gene3D" id="3.40.50.300">
    <property type="entry name" value="P-loop containing nucleotide triphosphate hydrolases"/>
    <property type="match status" value="1"/>
</dbReference>
<dbReference type="InterPro" id="IPR050319">
    <property type="entry name" value="ABC_transp_ATP-bind"/>
</dbReference>
<dbReference type="Pfam" id="PF00005">
    <property type="entry name" value="ABC_tran"/>
    <property type="match status" value="1"/>
</dbReference>
<dbReference type="Proteomes" id="UP000198253">
    <property type="component" value="Chromosome I"/>
</dbReference>
<dbReference type="GO" id="GO:0016887">
    <property type="term" value="F:ATP hydrolysis activity"/>
    <property type="evidence" value="ECO:0007669"/>
    <property type="project" value="InterPro"/>
</dbReference>
<protein>
    <submittedName>
        <fullName evidence="6">Oligopeptide transport system ATP-binding protein</fullName>
    </submittedName>
</protein>
<dbReference type="NCBIfam" id="TIGR01727">
    <property type="entry name" value="oligo_HPY"/>
    <property type="match status" value="1"/>
</dbReference>
<dbReference type="AlphaFoldDB" id="A0A1C4ZQQ8"/>
<dbReference type="OrthoDB" id="5357528at2"/>
<accession>A0A1C4ZQQ8</accession>
<dbReference type="GO" id="GO:0015833">
    <property type="term" value="P:peptide transport"/>
    <property type="evidence" value="ECO:0007669"/>
    <property type="project" value="InterPro"/>
</dbReference>
<dbReference type="InterPro" id="IPR003593">
    <property type="entry name" value="AAA+_ATPase"/>
</dbReference>
<keyword evidence="2" id="KW-0813">Transport</keyword>
<dbReference type="Pfam" id="PF08352">
    <property type="entry name" value="oligo_HPY"/>
    <property type="match status" value="1"/>
</dbReference>
<dbReference type="EMBL" id="LT607413">
    <property type="protein sequence ID" value="SCF35134.1"/>
    <property type="molecule type" value="Genomic_DNA"/>
</dbReference>
<dbReference type="FunFam" id="3.40.50.300:FF:000016">
    <property type="entry name" value="Oligopeptide ABC transporter ATP-binding component"/>
    <property type="match status" value="1"/>
</dbReference>
<dbReference type="SUPFAM" id="SSF52540">
    <property type="entry name" value="P-loop containing nucleoside triphosphate hydrolases"/>
    <property type="match status" value="1"/>
</dbReference>
<dbReference type="InParanoid" id="A0A1C4ZQQ8"/>
<dbReference type="CDD" id="cd03257">
    <property type="entry name" value="ABC_NikE_OppD_transporters"/>
    <property type="match status" value="1"/>
</dbReference>
<feature type="domain" description="ABC transporter" evidence="5">
    <location>
        <begin position="10"/>
        <end position="259"/>
    </location>
</feature>
<organism evidence="6 7">
    <name type="scientific">Micromonospora echinospora</name>
    <name type="common">Micromonospora purpurea</name>
    <dbReference type="NCBI Taxonomy" id="1877"/>
    <lineage>
        <taxon>Bacteria</taxon>
        <taxon>Bacillati</taxon>
        <taxon>Actinomycetota</taxon>
        <taxon>Actinomycetes</taxon>
        <taxon>Micromonosporales</taxon>
        <taxon>Micromonosporaceae</taxon>
        <taxon>Micromonospora</taxon>
    </lineage>
</organism>
<evidence type="ECO:0000259" key="5">
    <source>
        <dbReference type="PROSITE" id="PS50893"/>
    </source>
</evidence>
<gene>
    <name evidence="6" type="ORF">GA0070618_5598</name>
</gene>
<keyword evidence="3" id="KW-0547">Nucleotide-binding</keyword>
<dbReference type="PANTHER" id="PTHR43776:SF7">
    <property type="entry name" value="D,D-DIPEPTIDE TRANSPORT ATP-BINDING PROTEIN DDPF-RELATED"/>
    <property type="match status" value="1"/>
</dbReference>
<dbReference type="PANTHER" id="PTHR43776">
    <property type="entry name" value="TRANSPORT ATP-BINDING PROTEIN"/>
    <property type="match status" value="1"/>
</dbReference>
<dbReference type="InterPro" id="IPR017871">
    <property type="entry name" value="ABC_transporter-like_CS"/>
</dbReference>